<sequence length="92" mass="9978">MQIITFILVILPVLFIITVFQNKNRRAIVKKDYGVVMGLSIVGVFLGSILIAINDSSTNINFGLFIGGIGAGIVWGLLVSITLFILSKLLNK</sequence>
<evidence type="ECO:0000256" key="1">
    <source>
        <dbReference type="SAM" id="Phobius"/>
    </source>
</evidence>
<keyword evidence="4" id="KW-1185">Reference proteome</keyword>
<reference evidence="3" key="2">
    <citation type="journal article" date="2023" name="Antibiotics">
        <title>Prevalence and Molecular Characterization of Methicillin-Resistant Staphylococci (MRS) and Mammaliicocci (MRM) in Dromedary Camels from Algeria: First Detection of SCCmec-mecC Hybrid in Methicillin-Resistant Mammaliicoccus lentus.</title>
        <authorList>
            <person name="Belhout C."/>
            <person name="Boyen F."/>
            <person name="Vereecke N."/>
            <person name="Theuns S."/>
            <person name="Taibi N."/>
            <person name="Stegger M."/>
            <person name="de la Fe-Rodriguez P.Y."/>
            <person name="Bouayad L."/>
            <person name="Elgroud R."/>
            <person name="Butaye P."/>
        </authorList>
    </citation>
    <scope>NUCLEOTIDE SEQUENCE</scope>
    <source>
        <strain evidence="3">7048</strain>
    </source>
</reference>
<reference evidence="2 4" key="1">
    <citation type="submission" date="2021-06" db="EMBL/GenBank/DDBJ databases">
        <title>Staphylococcus lentus K169 genome sequencing.</title>
        <authorList>
            <person name="Sundareshan S."/>
            <person name="Akhila D.S."/>
            <person name="Prachi D."/>
            <person name="Sivakumar R."/>
            <person name="Rajendhran J."/>
            <person name="Isloor S."/>
            <person name="Hegde N.R."/>
        </authorList>
    </citation>
    <scope>NUCLEOTIDE SEQUENCE [LARGE SCALE GENOMIC DNA]</scope>
    <source>
        <strain evidence="2 4">K169</strain>
    </source>
</reference>
<feature type="transmembrane region" description="Helical" evidence="1">
    <location>
        <begin position="65"/>
        <end position="86"/>
    </location>
</feature>
<organism evidence="3 5">
    <name type="scientific">Mammaliicoccus lentus</name>
    <name type="common">Staphylococcus lentus</name>
    <dbReference type="NCBI Taxonomy" id="42858"/>
    <lineage>
        <taxon>Bacteria</taxon>
        <taxon>Bacillati</taxon>
        <taxon>Bacillota</taxon>
        <taxon>Bacilli</taxon>
        <taxon>Bacillales</taxon>
        <taxon>Staphylococcaceae</taxon>
        <taxon>Mammaliicoccus</taxon>
    </lineage>
</organism>
<accession>A0AAP1RT60</accession>
<evidence type="ECO:0000313" key="5">
    <source>
        <dbReference type="Proteomes" id="UP001223261"/>
    </source>
</evidence>
<dbReference type="EMBL" id="JAHLZN010000030">
    <property type="protein sequence ID" value="MBU6114636.1"/>
    <property type="molecule type" value="Genomic_DNA"/>
</dbReference>
<dbReference type="AlphaFoldDB" id="A0AAP1RT60"/>
<feature type="transmembrane region" description="Helical" evidence="1">
    <location>
        <begin position="6"/>
        <end position="22"/>
    </location>
</feature>
<gene>
    <name evidence="2" type="ORF">KQ656_11725</name>
    <name evidence="3" type="ORF">PYH69_08480</name>
</gene>
<proteinExistence type="predicted"/>
<keyword evidence="1" id="KW-0472">Membrane</keyword>
<evidence type="ECO:0000313" key="2">
    <source>
        <dbReference type="EMBL" id="MBU6114636.1"/>
    </source>
</evidence>
<evidence type="ECO:0000313" key="3">
    <source>
        <dbReference type="EMBL" id="WHI58793.1"/>
    </source>
</evidence>
<dbReference type="Proteomes" id="UP001223261">
    <property type="component" value="Chromosome"/>
</dbReference>
<protein>
    <submittedName>
        <fullName evidence="3">Uncharacterized protein</fullName>
    </submittedName>
</protein>
<evidence type="ECO:0000313" key="4">
    <source>
        <dbReference type="Proteomes" id="UP000770161"/>
    </source>
</evidence>
<dbReference type="Proteomes" id="UP000770161">
    <property type="component" value="Unassembled WGS sequence"/>
</dbReference>
<name>A0AAP1RT60_MAMLE</name>
<dbReference type="GeneID" id="99676437"/>
<feature type="transmembrane region" description="Helical" evidence="1">
    <location>
        <begin position="34"/>
        <end position="53"/>
    </location>
</feature>
<keyword evidence="1" id="KW-0812">Transmembrane</keyword>
<dbReference type="EMBL" id="CP118848">
    <property type="protein sequence ID" value="WHI58793.1"/>
    <property type="molecule type" value="Genomic_DNA"/>
</dbReference>
<keyword evidence="1" id="KW-1133">Transmembrane helix</keyword>
<dbReference type="RefSeq" id="WP_016999281.1">
    <property type="nucleotide sequence ID" value="NZ_CABIVY010000004.1"/>
</dbReference>